<protein>
    <recommendedName>
        <fullName evidence="4">L-ribulose-5-phosphate 4-epimerase</fullName>
        <ecNumber evidence="4">5.1.3.4</ecNumber>
    </recommendedName>
</protein>
<evidence type="ECO:0000313" key="8">
    <source>
        <dbReference type="EMBL" id="MCA2096803.1"/>
    </source>
</evidence>
<comment type="catalytic activity">
    <reaction evidence="1">
        <text>L-ribulose 5-phosphate = D-xylulose 5-phosphate</text>
        <dbReference type="Rhea" id="RHEA:22368"/>
        <dbReference type="ChEBI" id="CHEBI:57737"/>
        <dbReference type="ChEBI" id="CHEBI:58226"/>
        <dbReference type="EC" id="5.1.3.4"/>
    </reaction>
</comment>
<keyword evidence="6" id="KW-0862">Zinc</keyword>
<evidence type="ECO:0000256" key="4">
    <source>
        <dbReference type="ARBA" id="ARBA00013186"/>
    </source>
</evidence>
<dbReference type="Gene3D" id="3.40.225.10">
    <property type="entry name" value="Class II aldolase/adducin N-terminal domain"/>
    <property type="match status" value="1"/>
</dbReference>
<dbReference type="PANTHER" id="PTHR22789">
    <property type="entry name" value="FUCULOSE PHOSPHATE ALDOLASE"/>
    <property type="match status" value="1"/>
</dbReference>
<proteinExistence type="inferred from homology"/>
<dbReference type="InterPro" id="IPR036409">
    <property type="entry name" value="Aldolase_II/adducin_N_sf"/>
</dbReference>
<evidence type="ECO:0000256" key="3">
    <source>
        <dbReference type="ARBA" id="ARBA00010037"/>
    </source>
</evidence>
<comment type="cofactor">
    <cofactor evidence="2">
        <name>Zn(2+)</name>
        <dbReference type="ChEBI" id="CHEBI:29105"/>
    </cofactor>
</comment>
<feature type="domain" description="Class II aldolase/adducin N-terminal" evidence="7">
    <location>
        <begin position="7"/>
        <end position="197"/>
    </location>
</feature>
<accession>A0ABS7YYJ7</accession>
<dbReference type="EMBL" id="JAIWIY010000001">
    <property type="protein sequence ID" value="MCA2096803.1"/>
    <property type="molecule type" value="Genomic_DNA"/>
</dbReference>
<dbReference type="PANTHER" id="PTHR22789:SF8">
    <property type="entry name" value="L-RIBULOSE-5-PHOSPHATE 4-EPIMERASE SGBE"/>
    <property type="match status" value="1"/>
</dbReference>
<dbReference type="Pfam" id="PF00596">
    <property type="entry name" value="Aldolase_II"/>
    <property type="match status" value="1"/>
</dbReference>
<evidence type="ECO:0000256" key="5">
    <source>
        <dbReference type="ARBA" id="ARBA00022723"/>
    </source>
</evidence>
<evidence type="ECO:0000256" key="2">
    <source>
        <dbReference type="ARBA" id="ARBA00001947"/>
    </source>
</evidence>
<evidence type="ECO:0000259" key="7">
    <source>
        <dbReference type="SMART" id="SM01007"/>
    </source>
</evidence>
<evidence type="ECO:0000256" key="1">
    <source>
        <dbReference type="ARBA" id="ARBA00001726"/>
    </source>
</evidence>
<dbReference type="Proteomes" id="UP001198374">
    <property type="component" value="Unassembled WGS sequence"/>
</dbReference>
<dbReference type="InterPro" id="IPR001303">
    <property type="entry name" value="Aldolase_II/adducin_N"/>
</dbReference>
<evidence type="ECO:0000313" key="9">
    <source>
        <dbReference type="Proteomes" id="UP001198374"/>
    </source>
</evidence>
<keyword evidence="9" id="KW-1185">Reference proteome</keyword>
<evidence type="ECO:0000256" key="6">
    <source>
        <dbReference type="ARBA" id="ARBA00022833"/>
    </source>
</evidence>
<comment type="caution">
    <text evidence="8">The sequence shown here is derived from an EMBL/GenBank/DDBJ whole genome shotgun (WGS) entry which is preliminary data.</text>
</comment>
<dbReference type="NCBIfam" id="NF006047">
    <property type="entry name" value="PRK08193.1"/>
    <property type="match status" value="1"/>
</dbReference>
<dbReference type="RefSeq" id="WP_209770941.1">
    <property type="nucleotide sequence ID" value="NZ_JAGGLO010000001.1"/>
</dbReference>
<comment type="similarity">
    <text evidence="3">Belongs to the aldolase class II family. AraD/FucA subfamily.</text>
</comment>
<organism evidence="8 9">
    <name type="scientific">Anaerococcus degeneri</name>
    <dbReference type="NCBI Taxonomy" id="361500"/>
    <lineage>
        <taxon>Bacteria</taxon>
        <taxon>Bacillati</taxon>
        <taxon>Bacillota</taxon>
        <taxon>Tissierellia</taxon>
        <taxon>Tissierellales</taxon>
        <taxon>Peptoniphilaceae</taxon>
        <taxon>Anaerococcus</taxon>
    </lineage>
</organism>
<reference evidence="9" key="1">
    <citation type="submission" date="2023-07" db="EMBL/GenBank/DDBJ databases">
        <title>FDA dAtabase for Regulatory Grade micrObial Sequences (FDA-ARGOS): Supporting development and validation of Infectious Disease Dx tests.</title>
        <authorList>
            <person name="Sproer C."/>
            <person name="Gronow S."/>
            <person name="Severitt S."/>
            <person name="Schroder I."/>
            <person name="Tallon L."/>
            <person name="Sadzewicz L."/>
            <person name="Zhao X."/>
            <person name="Boylan J."/>
            <person name="Ott S."/>
            <person name="Bowen H."/>
            <person name="Vavikolanu K."/>
            <person name="Hazen T."/>
            <person name="Aluvathingal J."/>
            <person name="Nadendla S."/>
            <person name="Lowell S."/>
            <person name="Myers T."/>
            <person name="Yan Y."/>
        </authorList>
    </citation>
    <scope>NUCLEOTIDE SEQUENCE [LARGE SCALE GENOMIC DNA]</scope>
    <source>
        <strain evidence="9">FDAARGOS_1538</strain>
    </source>
</reference>
<name>A0ABS7YYJ7_9FIRM</name>
<dbReference type="SUPFAM" id="SSF53639">
    <property type="entry name" value="AraD/HMP-PK domain-like"/>
    <property type="match status" value="1"/>
</dbReference>
<sequence>MLEELKEKVCQANLLLPKYGLVKFTWGNVSEISEDRKYIVIKPSGVDYETMKPSDMVVVDMDGNVVDGDLKPSSDTPTHIELYKSFPEISGITHTHSRWATIMAQAKLDVKATGTTHADYFYGPIPVTRDMTKEEIQGEYEKNTGLVIIETFKERNLKADEVPAVLVANHGPFTFGKDAGDSVFHSVVLEEVAFMDWHLEALGKQDAMSQDLLDKHYLRKHGANSYYGQN</sequence>
<gene>
    <name evidence="8" type="ORF">LDJ82_07855</name>
</gene>
<keyword evidence="5" id="KW-0479">Metal-binding</keyword>
<dbReference type="SMART" id="SM01007">
    <property type="entry name" value="Aldolase_II"/>
    <property type="match status" value="1"/>
</dbReference>
<dbReference type="EC" id="5.1.3.4" evidence="4"/>
<dbReference type="InterPro" id="IPR050197">
    <property type="entry name" value="Aldolase_class_II_sugar_metab"/>
</dbReference>
<dbReference type="CDD" id="cd00398">
    <property type="entry name" value="Aldolase_II"/>
    <property type="match status" value="1"/>
</dbReference>